<dbReference type="Pfam" id="PF07250">
    <property type="entry name" value="Glyoxal_oxid_N"/>
    <property type="match status" value="1"/>
</dbReference>
<comment type="caution">
    <text evidence="3">The sequence shown here is derived from an EMBL/GenBank/DDBJ whole genome shotgun (WGS) entry which is preliminary data.</text>
</comment>
<dbReference type="InterPro" id="IPR009880">
    <property type="entry name" value="Glyoxal_oxidase_N"/>
</dbReference>
<evidence type="ECO:0000313" key="4">
    <source>
        <dbReference type="Proteomes" id="UP000623467"/>
    </source>
</evidence>
<evidence type="ECO:0000259" key="2">
    <source>
        <dbReference type="Pfam" id="PF07250"/>
    </source>
</evidence>
<feature type="chain" id="PRO_5034210174" description="Glyoxal oxidase N-terminal domain-containing protein" evidence="1">
    <location>
        <begin position="21"/>
        <end position="592"/>
    </location>
</feature>
<keyword evidence="1" id="KW-0732">Signal</keyword>
<accession>A0A8H6XQR2</accession>
<dbReference type="InterPro" id="IPR014756">
    <property type="entry name" value="Ig_E-set"/>
</dbReference>
<dbReference type="AlphaFoldDB" id="A0A8H6XQR2"/>
<dbReference type="SUPFAM" id="SSF81296">
    <property type="entry name" value="E set domains"/>
    <property type="match status" value="1"/>
</dbReference>
<dbReference type="PANTHER" id="PTHR32208">
    <property type="entry name" value="SECRETED PROTEIN-RELATED"/>
    <property type="match status" value="1"/>
</dbReference>
<name>A0A8H6XQR2_9AGAR</name>
<evidence type="ECO:0000313" key="3">
    <source>
        <dbReference type="EMBL" id="KAF7344630.1"/>
    </source>
</evidence>
<protein>
    <recommendedName>
        <fullName evidence="2">Glyoxal oxidase N-terminal domain-containing protein</fullName>
    </recommendedName>
</protein>
<feature type="domain" description="Glyoxal oxidase N-terminal" evidence="2">
    <location>
        <begin position="363"/>
        <end position="494"/>
    </location>
</feature>
<feature type="signal peptide" evidence="1">
    <location>
        <begin position="1"/>
        <end position="20"/>
    </location>
</feature>
<dbReference type="Proteomes" id="UP000623467">
    <property type="component" value="Unassembled WGS sequence"/>
</dbReference>
<dbReference type="Gene3D" id="2.130.10.80">
    <property type="entry name" value="Galactose oxidase/kelch, beta-propeller"/>
    <property type="match status" value="1"/>
</dbReference>
<dbReference type="InterPro" id="IPR011043">
    <property type="entry name" value="Gal_Oxase/kelch_b-propeller"/>
</dbReference>
<dbReference type="OrthoDB" id="2019572at2759"/>
<dbReference type="SUPFAM" id="SSF50965">
    <property type="entry name" value="Galactose oxidase, central domain"/>
    <property type="match status" value="1"/>
</dbReference>
<dbReference type="InterPro" id="IPR037293">
    <property type="entry name" value="Gal_Oxidase_central_sf"/>
</dbReference>
<keyword evidence="4" id="KW-1185">Reference proteome</keyword>
<organism evidence="3 4">
    <name type="scientific">Mycena sanguinolenta</name>
    <dbReference type="NCBI Taxonomy" id="230812"/>
    <lineage>
        <taxon>Eukaryota</taxon>
        <taxon>Fungi</taxon>
        <taxon>Dikarya</taxon>
        <taxon>Basidiomycota</taxon>
        <taxon>Agaricomycotina</taxon>
        <taxon>Agaricomycetes</taxon>
        <taxon>Agaricomycetidae</taxon>
        <taxon>Agaricales</taxon>
        <taxon>Marasmiineae</taxon>
        <taxon>Mycenaceae</taxon>
        <taxon>Mycena</taxon>
    </lineage>
</organism>
<sequence length="592" mass="63463">MKLLASFLSLTCLLFRSATAAPAPACQFVEKGLSGIVGLEAISRVSDLAFYVFALPDGTVFMLANNQTIIYDVETNTETPLPDLPNGQRVSNPFDGTGCSASSFPHFTKLKSSPCGIVGRALYTHYVTDIPRFSFCASGSILSNGTLVSVGGNIPNVQYVNQTGALDGRMGLRLFGPCLDPNGVGEGCTVFEDLDTLQLAETRWYIVFPIFTTVHKRQLRIGYTSTLRIFDGSLMVVGGTHESTPFYNTDPVNSFEFFPKKDGGVPRPSDFLVRSGQVNLFPRMFALPDGTVFMLANNQTIIYDVETNTETPLPRLTQRPKSIESFDGTATLLTSFSPLYEAEILIPLPTSALELLSPPAGTAKGWVVEHMPQGRMMPEMIHLPNGQIVIINGGLTGYAAAGSIGVTFETRMPPTQFQWNAGTVHPVGSDRQSLLPGGSPHNRHSAHVSQHGNIDAAGNLLLAGSNPNGNTTFIPPGQPGFSSELRVQTLDPPFMQMARPTLTNVPSKIAFNEKFTIDIDIPAGLSTSSIQVALMDLGILNPRIPLNPPNNRVYPPGPAYIFVTVGDSTSVGAHVMVGSGANPPVPDQGVPL</sequence>
<dbReference type="EMBL" id="JACAZH010000021">
    <property type="protein sequence ID" value="KAF7344630.1"/>
    <property type="molecule type" value="Genomic_DNA"/>
</dbReference>
<gene>
    <name evidence="3" type="ORF">MSAN_01945300</name>
</gene>
<dbReference type="PANTHER" id="PTHR32208:SF21">
    <property type="entry name" value="LOW QUALITY PROTEIN: ALDEHYDE OXIDASE GLOX-LIKE"/>
    <property type="match status" value="1"/>
</dbReference>
<evidence type="ECO:0000256" key="1">
    <source>
        <dbReference type="SAM" id="SignalP"/>
    </source>
</evidence>
<reference evidence="3" key="1">
    <citation type="submission" date="2020-05" db="EMBL/GenBank/DDBJ databases">
        <title>Mycena genomes resolve the evolution of fungal bioluminescence.</title>
        <authorList>
            <person name="Tsai I.J."/>
        </authorList>
    </citation>
    <scope>NUCLEOTIDE SEQUENCE</scope>
    <source>
        <strain evidence="3">160909Yilan</strain>
    </source>
</reference>
<proteinExistence type="predicted"/>